<dbReference type="AlphaFoldDB" id="A0AAV8GSZ1"/>
<accession>A0AAV8GSZ1</accession>
<dbReference type="Gene3D" id="2.40.70.10">
    <property type="entry name" value="Acid Proteases"/>
    <property type="match status" value="2"/>
</dbReference>
<dbReference type="CDD" id="cd05471">
    <property type="entry name" value="pepsin_like"/>
    <property type="match status" value="1"/>
</dbReference>
<evidence type="ECO:0000256" key="2">
    <source>
        <dbReference type="ARBA" id="ARBA00022670"/>
    </source>
</evidence>
<dbReference type="InterPro" id="IPR001461">
    <property type="entry name" value="Aspartic_peptidase_A1"/>
</dbReference>
<dbReference type="PROSITE" id="PS00141">
    <property type="entry name" value="ASP_PROTEASE"/>
    <property type="match status" value="1"/>
</dbReference>
<evidence type="ECO:0000256" key="5">
    <source>
        <dbReference type="ARBA" id="ARBA00022801"/>
    </source>
</evidence>
<name>A0AAV8GSZ1_9POAL</name>
<keyword evidence="5" id="KW-0378">Hydrolase</keyword>
<feature type="signal peptide" evidence="10">
    <location>
        <begin position="1"/>
        <end position="21"/>
    </location>
</feature>
<dbReference type="InterPro" id="IPR033121">
    <property type="entry name" value="PEPTIDASE_A1"/>
</dbReference>
<keyword evidence="4 10" id="KW-0732">Signal</keyword>
<dbReference type="PANTHER" id="PTHR13683">
    <property type="entry name" value="ASPARTYL PROTEASES"/>
    <property type="match status" value="1"/>
</dbReference>
<evidence type="ECO:0000256" key="6">
    <source>
        <dbReference type="ARBA" id="ARBA00022989"/>
    </source>
</evidence>
<dbReference type="Proteomes" id="UP001140206">
    <property type="component" value="Chromosome 1"/>
</dbReference>
<dbReference type="Pfam" id="PF14543">
    <property type="entry name" value="TAXi_N"/>
    <property type="match status" value="1"/>
</dbReference>
<organism evidence="12 13">
    <name type="scientific">Rhynchospora pubera</name>
    <dbReference type="NCBI Taxonomy" id="906938"/>
    <lineage>
        <taxon>Eukaryota</taxon>
        <taxon>Viridiplantae</taxon>
        <taxon>Streptophyta</taxon>
        <taxon>Embryophyta</taxon>
        <taxon>Tracheophyta</taxon>
        <taxon>Spermatophyta</taxon>
        <taxon>Magnoliopsida</taxon>
        <taxon>Liliopsida</taxon>
        <taxon>Poales</taxon>
        <taxon>Cyperaceae</taxon>
        <taxon>Cyperoideae</taxon>
        <taxon>Rhynchosporeae</taxon>
        <taxon>Rhynchospora</taxon>
    </lineage>
</organism>
<dbReference type="Pfam" id="PF14541">
    <property type="entry name" value="TAXi_C"/>
    <property type="match status" value="1"/>
</dbReference>
<evidence type="ECO:0000313" key="12">
    <source>
        <dbReference type="EMBL" id="KAJ4808775.1"/>
    </source>
</evidence>
<comment type="similarity">
    <text evidence="1">Belongs to the peptidase A1 family.</text>
</comment>
<reference evidence="12" key="1">
    <citation type="submission" date="2022-08" db="EMBL/GenBank/DDBJ databases">
        <authorList>
            <person name="Marques A."/>
        </authorList>
    </citation>
    <scope>NUCLEOTIDE SEQUENCE</scope>
    <source>
        <strain evidence="12">RhyPub2mFocal</strain>
        <tissue evidence="12">Leaves</tissue>
    </source>
</reference>
<evidence type="ECO:0000313" key="13">
    <source>
        <dbReference type="Proteomes" id="UP001140206"/>
    </source>
</evidence>
<feature type="domain" description="Peptidase A1" evidence="11">
    <location>
        <begin position="51"/>
        <end position="400"/>
    </location>
</feature>
<evidence type="ECO:0000256" key="7">
    <source>
        <dbReference type="ARBA" id="ARBA00023136"/>
    </source>
</evidence>
<feature type="active site" evidence="9">
    <location>
        <position position="273"/>
    </location>
</feature>
<comment type="caution">
    <text evidence="12">The sequence shown here is derived from an EMBL/GenBank/DDBJ whole genome shotgun (WGS) entry which is preliminary data.</text>
</comment>
<dbReference type="GO" id="GO:0004190">
    <property type="term" value="F:aspartic-type endopeptidase activity"/>
    <property type="evidence" value="ECO:0007669"/>
    <property type="project" value="InterPro"/>
</dbReference>
<gene>
    <name evidence="12" type="ORF">LUZ62_021341</name>
</gene>
<dbReference type="InterPro" id="IPR032799">
    <property type="entry name" value="TAXi_C"/>
</dbReference>
<keyword evidence="6" id="KW-1133">Transmembrane helix</keyword>
<evidence type="ECO:0000256" key="4">
    <source>
        <dbReference type="ARBA" id="ARBA00022729"/>
    </source>
</evidence>
<sequence>MTTIYITLIIFVLINIPNAAGVTVPLLALYSENYKNNSNKLAMVRNYKIQFYVTVMVGKPPQKQYVLVDTGSDITWLQGSTCQPCFAQTSDKFTREMSKTLETVSWKDDICDGEDFIRRRSKGMGRCDYTVNYDDHCYSSGYVVRDYFRLLGSRSAITKKLYFGIATEAEPNGAFINGMIGGILGMGNTVHSLIGQISKESRRFSVCLDSRRGSLSLGKDVPTIDGTFTNVDFIEQKYREYAWHYELVFSGVRVNNQIVDLSTVRNMQRIIIDTGSTNTYIGGQLYDLMTAALKEYFFQQHYLTISNGHNGYNLCYLYSGNIFPAPDVILPEVRFYFPGGEQVFMSFQGGQIFKEYRINRSPLICFKLIRQEGDSSLLGGEQLYGLLLVFDFKSQKLFYRSQDCRM</sequence>
<feature type="chain" id="PRO_5043440330" evidence="10">
    <location>
        <begin position="22"/>
        <end position="406"/>
    </location>
</feature>
<evidence type="ECO:0000256" key="3">
    <source>
        <dbReference type="ARBA" id="ARBA00022692"/>
    </source>
</evidence>
<dbReference type="PROSITE" id="PS51767">
    <property type="entry name" value="PEPTIDASE_A1"/>
    <property type="match status" value="1"/>
</dbReference>
<protein>
    <submittedName>
        <fullName evidence="12">Eukaryotic aspartyl protease family protein</fullName>
    </submittedName>
</protein>
<keyword evidence="2 12" id="KW-0645">Protease</keyword>
<evidence type="ECO:0000256" key="10">
    <source>
        <dbReference type="SAM" id="SignalP"/>
    </source>
</evidence>
<dbReference type="GO" id="GO:0006508">
    <property type="term" value="P:proteolysis"/>
    <property type="evidence" value="ECO:0007669"/>
    <property type="project" value="UniProtKB-KW"/>
</dbReference>
<dbReference type="PANTHER" id="PTHR13683:SF375">
    <property type="entry name" value="PEPTIDASE A1 DOMAIN-CONTAINING PROTEIN"/>
    <property type="match status" value="1"/>
</dbReference>
<evidence type="ECO:0000259" key="11">
    <source>
        <dbReference type="PROSITE" id="PS51767"/>
    </source>
</evidence>
<evidence type="ECO:0000256" key="8">
    <source>
        <dbReference type="ARBA" id="ARBA00046288"/>
    </source>
</evidence>
<dbReference type="SUPFAM" id="SSF50630">
    <property type="entry name" value="Acid proteases"/>
    <property type="match status" value="1"/>
</dbReference>
<dbReference type="InterPro" id="IPR021109">
    <property type="entry name" value="Peptidase_aspartic_dom_sf"/>
</dbReference>
<dbReference type="GO" id="GO:0012505">
    <property type="term" value="C:endomembrane system"/>
    <property type="evidence" value="ECO:0007669"/>
    <property type="project" value="UniProtKB-SubCell"/>
</dbReference>
<keyword evidence="7" id="KW-0472">Membrane</keyword>
<dbReference type="InterPro" id="IPR034164">
    <property type="entry name" value="Pepsin-like_dom"/>
</dbReference>
<feature type="active site" evidence="9">
    <location>
        <position position="69"/>
    </location>
</feature>
<keyword evidence="3" id="KW-0812">Transmembrane</keyword>
<proteinExistence type="inferred from homology"/>
<comment type="subcellular location">
    <subcellularLocation>
        <location evidence="8">Endomembrane system</location>
        <topology evidence="8">Single-pass type I membrane protein</topology>
    </subcellularLocation>
</comment>
<evidence type="ECO:0000256" key="1">
    <source>
        <dbReference type="ARBA" id="ARBA00007447"/>
    </source>
</evidence>
<dbReference type="EMBL" id="JAMFTS010000001">
    <property type="protein sequence ID" value="KAJ4808775.1"/>
    <property type="molecule type" value="Genomic_DNA"/>
</dbReference>
<dbReference type="InterPro" id="IPR032861">
    <property type="entry name" value="TAXi_N"/>
</dbReference>
<dbReference type="InterPro" id="IPR001969">
    <property type="entry name" value="Aspartic_peptidase_AS"/>
</dbReference>
<evidence type="ECO:0000256" key="9">
    <source>
        <dbReference type="PIRSR" id="PIRSR601461-1"/>
    </source>
</evidence>
<keyword evidence="13" id="KW-1185">Reference proteome</keyword>